<dbReference type="PATRIC" id="fig|1242965.3.peg.203"/>
<dbReference type="Proteomes" id="UP000016625">
    <property type="component" value="Unassembled WGS sequence"/>
</dbReference>
<feature type="transmembrane region" description="Helical" evidence="1">
    <location>
        <begin position="37"/>
        <end position="57"/>
    </location>
</feature>
<comment type="caution">
    <text evidence="2">The sequence shown here is derived from an EMBL/GenBank/DDBJ whole genome shotgun (WGS) entry which is preliminary data.</text>
</comment>
<reference evidence="2 3" key="1">
    <citation type="journal article" date="2013" name="BMC Genomics">
        <title>Comparative genomics of Campylobacter concisus isolates reveals genetic diversity and provides insights into disease association.</title>
        <authorList>
            <person name="Deshpande N.P."/>
            <person name="Kaakoush N.O."/>
            <person name="Wilkins M.R."/>
            <person name="Mitchell H.M."/>
        </authorList>
    </citation>
    <scope>NUCLEOTIDE SEQUENCE [LARGE SCALE GENOMIC DNA]</scope>
    <source>
        <strain evidence="2 3">UNSW2</strain>
    </source>
</reference>
<name>U2FQF4_9BACT</name>
<dbReference type="EMBL" id="ANNJ01000002">
    <property type="protein sequence ID" value="ERJ32680.1"/>
    <property type="molecule type" value="Genomic_DNA"/>
</dbReference>
<dbReference type="AlphaFoldDB" id="U2FQF4"/>
<dbReference type="RefSeq" id="WP_021092123.1">
    <property type="nucleotide sequence ID" value="NZ_ANNJ01000002.1"/>
</dbReference>
<sequence>MNIFSSCLLTTLSAGVWCAVLLGVGYSLDSNPDKQTLLIITITILAVVAVISAVYIMKQFCSQAKCSCFFKFILEKPEVSVKFNYLMTNEISENFL</sequence>
<protein>
    <submittedName>
        <fullName evidence="2">Uncharacterized protein</fullName>
    </submittedName>
</protein>
<evidence type="ECO:0000313" key="2">
    <source>
        <dbReference type="EMBL" id="ERJ32680.1"/>
    </source>
</evidence>
<keyword evidence="1" id="KW-1133">Transmembrane helix</keyword>
<evidence type="ECO:0000313" key="3">
    <source>
        <dbReference type="Proteomes" id="UP000016625"/>
    </source>
</evidence>
<accession>U2FQF4</accession>
<keyword evidence="1" id="KW-0812">Transmembrane</keyword>
<keyword evidence="1" id="KW-0472">Membrane</keyword>
<organism evidence="2 3">
    <name type="scientific">Campylobacter concisus UNSW2</name>
    <dbReference type="NCBI Taxonomy" id="1242965"/>
    <lineage>
        <taxon>Bacteria</taxon>
        <taxon>Pseudomonadati</taxon>
        <taxon>Campylobacterota</taxon>
        <taxon>Epsilonproteobacteria</taxon>
        <taxon>Campylobacterales</taxon>
        <taxon>Campylobacteraceae</taxon>
        <taxon>Campylobacter</taxon>
    </lineage>
</organism>
<gene>
    <name evidence="2" type="ORF">UNSW2_801</name>
</gene>
<evidence type="ECO:0000256" key="1">
    <source>
        <dbReference type="SAM" id="Phobius"/>
    </source>
</evidence>
<proteinExistence type="predicted"/>